<keyword evidence="6" id="KW-1185">Reference proteome</keyword>
<dbReference type="InterPro" id="IPR051010">
    <property type="entry name" value="BCAA_transport"/>
</dbReference>
<dbReference type="PANTHER" id="PTHR30483">
    <property type="entry name" value="LEUCINE-SPECIFIC-BINDING PROTEIN"/>
    <property type="match status" value="1"/>
</dbReference>
<evidence type="ECO:0000256" key="2">
    <source>
        <dbReference type="ARBA" id="ARBA00022729"/>
    </source>
</evidence>
<dbReference type="CDD" id="cd06327">
    <property type="entry name" value="PBP1_SBP-like"/>
    <property type="match status" value="1"/>
</dbReference>
<evidence type="ECO:0000259" key="4">
    <source>
        <dbReference type="Pfam" id="PF13458"/>
    </source>
</evidence>
<accession>A0A2R3Q8F9</accession>
<name>A0A2R3Q8F9_9BURK</name>
<dbReference type="AlphaFoldDB" id="A0A2R3Q8F9"/>
<dbReference type="Proteomes" id="UP000237925">
    <property type="component" value="Chromosome"/>
</dbReference>
<protein>
    <submittedName>
        <fullName evidence="5">ABC transporter permease</fullName>
    </submittedName>
</protein>
<organism evidence="5 6">
    <name type="scientific">Melaminivora suipulveris</name>
    <dbReference type="NCBI Taxonomy" id="2109913"/>
    <lineage>
        <taxon>Bacteria</taxon>
        <taxon>Pseudomonadati</taxon>
        <taxon>Pseudomonadota</taxon>
        <taxon>Betaproteobacteria</taxon>
        <taxon>Burkholderiales</taxon>
        <taxon>Comamonadaceae</taxon>
        <taxon>Melaminivora</taxon>
    </lineage>
</organism>
<dbReference type="OrthoDB" id="8887944at2"/>
<gene>
    <name evidence="5" type="ORF">C6568_00590</name>
</gene>
<evidence type="ECO:0000256" key="1">
    <source>
        <dbReference type="ARBA" id="ARBA00010062"/>
    </source>
</evidence>
<evidence type="ECO:0000256" key="3">
    <source>
        <dbReference type="SAM" id="SignalP"/>
    </source>
</evidence>
<dbReference type="Gene3D" id="3.40.50.2300">
    <property type="match status" value="2"/>
</dbReference>
<proteinExistence type="inferred from homology"/>
<comment type="similarity">
    <text evidence="1">Belongs to the leucine-binding protein family.</text>
</comment>
<evidence type="ECO:0000313" key="6">
    <source>
        <dbReference type="Proteomes" id="UP000237925"/>
    </source>
</evidence>
<reference evidence="5 6" key="1">
    <citation type="submission" date="2018-03" db="EMBL/GenBank/DDBJ databases">
        <title>Genome sequencing of Melaminivora sp.</title>
        <authorList>
            <person name="Kim S.-J."/>
            <person name="Heo J."/>
            <person name="Ahn J.-H."/>
            <person name="Kwon S.-W."/>
        </authorList>
    </citation>
    <scope>NUCLEOTIDE SEQUENCE [LARGE SCALE GENOMIC DNA]</scope>
    <source>
        <strain evidence="5 6">SC2-9</strain>
    </source>
</reference>
<feature type="chain" id="PRO_5015353038" evidence="3">
    <location>
        <begin position="26"/>
        <end position="405"/>
    </location>
</feature>
<dbReference type="PANTHER" id="PTHR30483:SF6">
    <property type="entry name" value="PERIPLASMIC BINDING PROTEIN OF ABC TRANSPORTER FOR NATURAL AMINO ACIDS"/>
    <property type="match status" value="1"/>
</dbReference>
<dbReference type="Pfam" id="PF13458">
    <property type="entry name" value="Peripla_BP_6"/>
    <property type="match status" value="1"/>
</dbReference>
<feature type="signal peptide" evidence="3">
    <location>
        <begin position="1"/>
        <end position="25"/>
    </location>
</feature>
<dbReference type="EMBL" id="CP027667">
    <property type="protein sequence ID" value="AVO47917.1"/>
    <property type="molecule type" value="Genomic_DNA"/>
</dbReference>
<feature type="domain" description="Leucine-binding protein" evidence="4">
    <location>
        <begin position="32"/>
        <end position="368"/>
    </location>
</feature>
<sequence>MHSLRPLAKASFALCSLLALASAQAAGISDDKVRIGVLSDMSGQYSDSGGRGSVEAAKMAVEDFGSKVLGKPVEVIFADHQNKADIGGAKARQWWDAEGVDMIIDLNNSAIAGAVNVLAKERNKVAIATGALSNALTNEFCAPTAIHYTVDSYSIASAAVDAVMKQGKKDWFIIAVDYSYGKVTSEIITNFVKEGGGRVLGTVYHPFNAGDFSSFLMQAQSSKAQVVALANATNDTINTIKGAREFGMTKSMTFVPQLVYINDIHGLGLEQGQGLVFATAYYWDRNDESRAWAQKYQARMKKMPSMNQASIYSAVTTYLKAVQEAQTDDGPAVVAQMKKMKINDVFSQNGYLRDDGRMVHDMFLVQVKTPKESKGAWDYYKVLDTIPGDKAFQPLSKSTCYLVKK</sequence>
<dbReference type="InterPro" id="IPR028082">
    <property type="entry name" value="Peripla_BP_I"/>
</dbReference>
<dbReference type="InterPro" id="IPR028081">
    <property type="entry name" value="Leu-bd"/>
</dbReference>
<dbReference type="SUPFAM" id="SSF53822">
    <property type="entry name" value="Periplasmic binding protein-like I"/>
    <property type="match status" value="1"/>
</dbReference>
<evidence type="ECO:0000313" key="5">
    <source>
        <dbReference type="EMBL" id="AVO47917.1"/>
    </source>
</evidence>
<dbReference type="KEGG" id="mela:C6568_00590"/>
<keyword evidence="2 3" id="KW-0732">Signal</keyword>
<dbReference type="RefSeq" id="WP_106682400.1">
    <property type="nucleotide sequence ID" value="NZ_CP027667.1"/>
</dbReference>